<proteinExistence type="predicted"/>
<sequence>MAHHQRRSSQGTPHVLDLRAVPHQGDLMTITTRITVATILLLVGSNAFAQQTPTPASSMPLVDVPNVIRTQPLSSGDVTHQTQLERPRGESSVIVRSIQPSSVVGSYRIDFQAMDTDGDSSISRAEAQANPALADEFDALDTRHSGHLTREQLAGWLIQ</sequence>
<protein>
    <submittedName>
        <fullName evidence="1">EF-hand domain-containing protein</fullName>
    </submittedName>
</protein>
<evidence type="ECO:0000313" key="1">
    <source>
        <dbReference type="EMBL" id="NMI20508.1"/>
    </source>
</evidence>
<dbReference type="AlphaFoldDB" id="A0AAW9ZLD6"/>
<dbReference type="InterPro" id="IPR011992">
    <property type="entry name" value="EF-hand-dom_pair"/>
</dbReference>
<dbReference type="SUPFAM" id="SSF47473">
    <property type="entry name" value="EF-hand"/>
    <property type="match status" value="1"/>
</dbReference>
<accession>A0AAW9ZLD6</accession>
<evidence type="ECO:0000313" key="2">
    <source>
        <dbReference type="Proteomes" id="UP000548771"/>
    </source>
</evidence>
<reference evidence="2" key="1">
    <citation type="journal article" date="2020" name="Syst. Appl. Microbiol.">
        <title>Clarifying the taxonomy of the causal agent of bacterial leaf spot of lettuce through a polyphasic approach reveals that Xanthomonas cynarae Trebaol et al. 2000 emend. Timilsina et al. 2019 is a later heterotypic synonym of Xanthomonas hortorum Vauterin et al. 1995.</title>
        <authorList>
            <person name="Moriniere L."/>
            <person name="Burlet A."/>
            <person name="Rosenthal E.R."/>
            <person name="Nesme X."/>
            <person name="Portier P."/>
            <person name="Bull C.T."/>
            <person name="Lavire C."/>
            <person name="Fischer-Le Saux M."/>
            <person name="Bertolla F."/>
        </authorList>
    </citation>
    <scope>NUCLEOTIDE SEQUENCE [LARGE SCALE GENOMIC DNA]</scope>
    <source>
        <strain evidence="2">CFBP2533</strain>
    </source>
</reference>
<comment type="caution">
    <text evidence="1">The sequence shown here is derived from an EMBL/GenBank/DDBJ whole genome shotgun (WGS) entry which is preliminary data.</text>
</comment>
<gene>
    <name evidence="1" type="ORF">E1J24_00995</name>
</gene>
<organism evidence="1 2">
    <name type="scientific">Xanthomonas hortorum pv. pelargonii</name>
    <dbReference type="NCBI Taxonomy" id="453602"/>
    <lineage>
        <taxon>Bacteria</taxon>
        <taxon>Pseudomonadati</taxon>
        <taxon>Pseudomonadota</taxon>
        <taxon>Gammaproteobacteria</taxon>
        <taxon>Lysobacterales</taxon>
        <taxon>Lysobacteraceae</taxon>
        <taxon>Xanthomonas</taxon>
    </lineage>
</organism>
<dbReference type="Gene3D" id="1.10.238.10">
    <property type="entry name" value="EF-hand"/>
    <property type="match status" value="1"/>
</dbReference>
<name>A0AAW9ZLD6_9XANT</name>
<dbReference type="EMBL" id="SMDX01000001">
    <property type="protein sequence ID" value="NMI20508.1"/>
    <property type="molecule type" value="Genomic_DNA"/>
</dbReference>
<dbReference type="Proteomes" id="UP000548771">
    <property type="component" value="Unassembled WGS sequence"/>
</dbReference>